<comment type="subcellular location">
    <subcellularLocation>
        <location evidence="1">Cell envelope</location>
    </subcellularLocation>
</comment>
<dbReference type="Gene3D" id="3.40.50.2300">
    <property type="match status" value="2"/>
</dbReference>
<evidence type="ECO:0000313" key="6">
    <source>
        <dbReference type="EMBL" id="SDB22026.1"/>
    </source>
</evidence>
<dbReference type="InterPro" id="IPR028082">
    <property type="entry name" value="Peripla_BP_I"/>
</dbReference>
<dbReference type="Proteomes" id="UP000199071">
    <property type="component" value="Unassembled WGS sequence"/>
</dbReference>
<name>A0A1G6BMY7_9HYPH</name>
<evidence type="ECO:0000256" key="3">
    <source>
        <dbReference type="ARBA" id="ARBA00022729"/>
    </source>
</evidence>
<evidence type="ECO:0000259" key="5">
    <source>
        <dbReference type="Pfam" id="PF13407"/>
    </source>
</evidence>
<dbReference type="Pfam" id="PF13407">
    <property type="entry name" value="Peripla_BP_4"/>
    <property type="match status" value="1"/>
</dbReference>
<feature type="signal peptide" evidence="4">
    <location>
        <begin position="1"/>
        <end position="26"/>
    </location>
</feature>
<dbReference type="AlphaFoldDB" id="A0A1G6BMY7"/>
<dbReference type="CDD" id="cd01536">
    <property type="entry name" value="PBP1_ABC_sugar_binding-like"/>
    <property type="match status" value="1"/>
</dbReference>
<dbReference type="PANTHER" id="PTHR46847">
    <property type="entry name" value="D-ALLOSE-BINDING PERIPLASMIC PROTEIN-RELATED"/>
    <property type="match status" value="1"/>
</dbReference>
<dbReference type="SUPFAM" id="SSF53822">
    <property type="entry name" value="Periplasmic binding protein-like I"/>
    <property type="match status" value="1"/>
</dbReference>
<sequence length="371" mass="40062">MRQSVRRVLLAAVSCSALTIAGGAVAQQASESQIPTTGEKVDGAPFEVKRDWGTFKLADRIAEKVKAGEPINYVFSYQASGIPLFSPQYQLGFEMGCEMGNEIYPMECASIAPVQNDPNQQVSQIEAKLATGEIDCIGIEPVSSDAMTAITNRMMDEGIPVFTAGVTSRGHEFTNFTQIPDKEGAYAAETVLKWIKDNGKDDIKVFAVSGGDPTQFWAQGRMKGFHDGIMAAIPDATFVTTEENGLNTSYEPGKTFDIYRSFLTANPNVQFIQNVDIGAEHADRAIESLGLEGKVFTIGWNSSKGQLDAIEKGIQVALFDQRWPDQAAFGAPACAQFLKNGVILPNTQTLKAVTADGVDQARAELDKVLGE</sequence>
<accession>A0A1G6BMY7</accession>
<evidence type="ECO:0000256" key="4">
    <source>
        <dbReference type="SAM" id="SignalP"/>
    </source>
</evidence>
<dbReference type="PANTHER" id="PTHR46847:SF1">
    <property type="entry name" value="D-ALLOSE-BINDING PERIPLASMIC PROTEIN-RELATED"/>
    <property type="match status" value="1"/>
</dbReference>
<evidence type="ECO:0000256" key="2">
    <source>
        <dbReference type="ARBA" id="ARBA00007639"/>
    </source>
</evidence>
<dbReference type="EMBL" id="FMXQ01000003">
    <property type="protein sequence ID" value="SDB22026.1"/>
    <property type="molecule type" value="Genomic_DNA"/>
</dbReference>
<protein>
    <submittedName>
        <fullName evidence="6">Ribose transport system substrate-binding protein</fullName>
    </submittedName>
</protein>
<reference evidence="6 7" key="1">
    <citation type="submission" date="2016-10" db="EMBL/GenBank/DDBJ databases">
        <authorList>
            <person name="de Groot N.N."/>
        </authorList>
    </citation>
    <scope>NUCLEOTIDE SEQUENCE [LARGE SCALE GENOMIC DNA]</scope>
    <source>
        <strain evidence="6 7">ATCC 35022</strain>
    </source>
</reference>
<dbReference type="GO" id="GO:0030246">
    <property type="term" value="F:carbohydrate binding"/>
    <property type="evidence" value="ECO:0007669"/>
    <property type="project" value="UniProtKB-ARBA"/>
</dbReference>
<dbReference type="OrthoDB" id="8051194at2"/>
<feature type="domain" description="Periplasmic binding protein" evidence="5">
    <location>
        <begin position="89"/>
        <end position="339"/>
    </location>
</feature>
<dbReference type="STRING" id="665467.SAMN02982931_01648"/>
<dbReference type="GO" id="GO:0030313">
    <property type="term" value="C:cell envelope"/>
    <property type="evidence" value="ECO:0007669"/>
    <property type="project" value="UniProtKB-SubCell"/>
</dbReference>
<dbReference type="InterPro" id="IPR025997">
    <property type="entry name" value="SBP_2_dom"/>
</dbReference>
<evidence type="ECO:0000313" key="7">
    <source>
        <dbReference type="Proteomes" id="UP000199071"/>
    </source>
</evidence>
<keyword evidence="3 4" id="KW-0732">Signal</keyword>
<gene>
    <name evidence="6" type="ORF">SAMN02982931_01648</name>
</gene>
<dbReference type="RefSeq" id="WP_090875934.1">
    <property type="nucleotide sequence ID" value="NZ_FMXQ01000003.1"/>
</dbReference>
<evidence type="ECO:0000256" key="1">
    <source>
        <dbReference type="ARBA" id="ARBA00004196"/>
    </source>
</evidence>
<proteinExistence type="inferred from homology"/>
<organism evidence="6 7">
    <name type="scientific">Bauldia litoralis</name>
    <dbReference type="NCBI Taxonomy" id="665467"/>
    <lineage>
        <taxon>Bacteria</taxon>
        <taxon>Pseudomonadati</taxon>
        <taxon>Pseudomonadota</taxon>
        <taxon>Alphaproteobacteria</taxon>
        <taxon>Hyphomicrobiales</taxon>
        <taxon>Kaistiaceae</taxon>
        <taxon>Bauldia</taxon>
    </lineage>
</organism>
<comment type="similarity">
    <text evidence="2">Belongs to the bacterial solute-binding protein 2 family.</text>
</comment>
<feature type="chain" id="PRO_5011596987" evidence="4">
    <location>
        <begin position="27"/>
        <end position="371"/>
    </location>
</feature>
<keyword evidence="7" id="KW-1185">Reference proteome</keyword>